<reference evidence="10 11" key="1">
    <citation type="submission" date="2019-03" db="EMBL/GenBank/DDBJ databases">
        <title>Genomic Encyclopedia of Type Strains, Phase IV (KMG-IV): sequencing the most valuable type-strain genomes for metagenomic binning, comparative biology and taxonomic classification.</title>
        <authorList>
            <person name="Goeker M."/>
        </authorList>
    </citation>
    <scope>NUCLEOTIDE SEQUENCE [LARGE SCALE GENOMIC DNA]</scope>
    <source>
        <strain evidence="10 11">DSM 26377</strain>
    </source>
</reference>
<dbReference type="InterPro" id="IPR008995">
    <property type="entry name" value="Mo/tungstate-bd_C_term_dom"/>
</dbReference>
<keyword evidence="1" id="KW-0813">Transport</keyword>
<keyword evidence="5 10" id="KW-0067">ATP-binding</keyword>
<dbReference type="GO" id="GO:0043190">
    <property type="term" value="C:ATP-binding cassette (ABC) transporter complex"/>
    <property type="evidence" value="ECO:0007669"/>
    <property type="project" value="InterPro"/>
</dbReference>
<sequence>MDLRLETVRAGYGAHTVLHALSLRLAPGTVGCLLGPSGCGKTTALRAIAGFEPIGAGRILGDDMVLTDAGHIVPPEKRGIGMVFQDLALMPHLDVASNVAFGLHRQPRAERDARVAELLELVGLAGSAKAYPHQLSGGQQQRVALARALAPKPRLILLDEPFSSLDVELRERLSQDVRAILLHEKTTALLVTHSQFEAFAMADVIGVMRSGHLHQWDTAYNLYHRPADRFVADFVGEGRLLPGTRRADGAVEMELGVLRAHAEIPPPGPVEVLLRPDDVVHDDSSAVQATVTARAFRGAEFLYSLRLDSGREVLSLVPSHHDHAIGCRIGIRLDVEHLIAFAI</sequence>
<gene>
    <name evidence="10" type="ORF">DFR24_2976</name>
</gene>
<dbReference type="InterPro" id="IPR050093">
    <property type="entry name" value="ABC_SmlMolc_Importer"/>
</dbReference>
<dbReference type="GO" id="GO:0015408">
    <property type="term" value="F:ABC-type ferric iron transporter activity"/>
    <property type="evidence" value="ECO:0007669"/>
    <property type="project" value="InterPro"/>
</dbReference>
<evidence type="ECO:0000256" key="7">
    <source>
        <dbReference type="ARBA" id="ARBA00023065"/>
    </source>
</evidence>
<dbReference type="GO" id="GO:0015697">
    <property type="term" value="P:quaternary ammonium group transport"/>
    <property type="evidence" value="ECO:0007669"/>
    <property type="project" value="UniProtKB-ARBA"/>
</dbReference>
<dbReference type="InterPro" id="IPR003593">
    <property type="entry name" value="AAA+_ATPase"/>
</dbReference>
<evidence type="ECO:0000256" key="4">
    <source>
        <dbReference type="ARBA" id="ARBA00022741"/>
    </source>
</evidence>
<name>A0A4S3K9H2_9GAMM</name>
<keyword evidence="7" id="KW-0406">Ion transport</keyword>
<keyword evidence="3" id="KW-0410">Iron transport</keyword>
<dbReference type="InterPro" id="IPR027417">
    <property type="entry name" value="P-loop_NTPase"/>
</dbReference>
<keyword evidence="8" id="KW-0472">Membrane</keyword>
<dbReference type="SMART" id="SM00382">
    <property type="entry name" value="AAA"/>
    <property type="match status" value="1"/>
</dbReference>
<accession>A0A4S3K9H2</accession>
<dbReference type="InterPro" id="IPR015853">
    <property type="entry name" value="ABC_transpr_FbpC"/>
</dbReference>
<evidence type="ECO:0000256" key="1">
    <source>
        <dbReference type="ARBA" id="ARBA00022448"/>
    </source>
</evidence>
<evidence type="ECO:0000259" key="9">
    <source>
        <dbReference type="PROSITE" id="PS50893"/>
    </source>
</evidence>
<dbReference type="PANTHER" id="PTHR42781:SF4">
    <property type="entry name" value="SPERMIDINE_PUTRESCINE IMPORT ATP-BINDING PROTEIN POTA"/>
    <property type="match status" value="1"/>
</dbReference>
<evidence type="ECO:0000256" key="2">
    <source>
        <dbReference type="ARBA" id="ARBA00022475"/>
    </source>
</evidence>
<keyword evidence="4" id="KW-0547">Nucleotide-binding</keyword>
<protein>
    <submittedName>
        <fullName evidence="10">Iron(III) transport system ATP-binding protein</fullName>
    </submittedName>
</protein>
<dbReference type="GO" id="GO:0005524">
    <property type="term" value="F:ATP binding"/>
    <property type="evidence" value="ECO:0007669"/>
    <property type="project" value="UniProtKB-KW"/>
</dbReference>
<organism evidence="10 11">
    <name type="scientific">Panacagrimonas perspica</name>
    <dbReference type="NCBI Taxonomy" id="381431"/>
    <lineage>
        <taxon>Bacteria</taxon>
        <taxon>Pseudomonadati</taxon>
        <taxon>Pseudomonadota</taxon>
        <taxon>Gammaproteobacteria</taxon>
        <taxon>Nevskiales</taxon>
        <taxon>Nevskiaceae</taxon>
        <taxon>Panacagrimonas</taxon>
    </lineage>
</organism>
<dbReference type="Pfam" id="PF08402">
    <property type="entry name" value="TOBE_2"/>
    <property type="match status" value="1"/>
</dbReference>
<dbReference type="SUPFAM" id="SSF50331">
    <property type="entry name" value="MOP-like"/>
    <property type="match status" value="1"/>
</dbReference>
<dbReference type="Gene3D" id="3.40.50.300">
    <property type="entry name" value="P-loop containing nucleotide triphosphate hydrolases"/>
    <property type="match status" value="1"/>
</dbReference>
<dbReference type="InterPro" id="IPR003439">
    <property type="entry name" value="ABC_transporter-like_ATP-bd"/>
</dbReference>
<dbReference type="Pfam" id="PF00005">
    <property type="entry name" value="ABC_tran"/>
    <property type="match status" value="1"/>
</dbReference>
<dbReference type="RefSeq" id="WP_133882139.1">
    <property type="nucleotide sequence ID" value="NZ_MWIN01000002.1"/>
</dbReference>
<evidence type="ECO:0000256" key="3">
    <source>
        <dbReference type="ARBA" id="ARBA00022496"/>
    </source>
</evidence>
<keyword evidence="2" id="KW-1003">Cell membrane</keyword>
<dbReference type="InterPro" id="IPR017871">
    <property type="entry name" value="ABC_transporter-like_CS"/>
</dbReference>
<dbReference type="PANTHER" id="PTHR42781">
    <property type="entry name" value="SPERMIDINE/PUTRESCINE IMPORT ATP-BINDING PROTEIN POTA"/>
    <property type="match status" value="1"/>
</dbReference>
<dbReference type="GO" id="GO:0016887">
    <property type="term" value="F:ATP hydrolysis activity"/>
    <property type="evidence" value="ECO:0007669"/>
    <property type="project" value="InterPro"/>
</dbReference>
<dbReference type="CDD" id="cd03259">
    <property type="entry name" value="ABC_Carb_Solutes_like"/>
    <property type="match status" value="1"/>
</dbReference>
<dbReference type="InterPro" id="IPR013611">
    <property type="entry name" value="Transp-assoc_OB_typ2"/>
</dbReference>
<dbReference type="AlphaFoldDB" id="A0A4S3K9H2"/>
<dbReference type="FunFam" id="3.40.50.300:FF:000425">
    <property type="entry name" value="Probable ABC transporter, ATP-binding subunit"/>
    <property type="match status" value="1"/>
</dbReference>
<proteinExistence type="predicted"/>
<evidence type="ECO:0000256" key="8">
    <source>
        <dbReference type="ARBA" id="ARBA00023136"/>
    </source>
</evidence>
<dbReference type="Gene3D" id="2.40.50.100">
    <property type="match status" value="1"/>
</dbReference>
<dbReference type="EMBL" id="SOBT01000009">
    <property type="protein sequence ID" value="TDU28601.1"/>
    <property type="molecule type" value="Genomic_DNA"/>
</dbReference>
<keyword evidence="6" id="KW-0408">Iron</keyword>
<evidence type="ECO:0000256" key="5">
    <source>
        <dbReference type="ARBA" id="ARBA00022840"/>
    </source>
</evidence>
<dbReference type="OrthoDB" id="9802264at2"/>
<keyword evidence="11" id="KW-1185">Reference proteome</keyword>
<evidence type="ECO:0000313" key="11">
    <source>
        <dbReference type="Proteomes" id="UP000295341"/>
    </source>
</evidence>
<comment type="caution">
    <text evidence="10">The sequence shown here is derived from an EMBL/GenBank/DDBJ whole genome shotgun (WGS) entry which is preliminary data.</text>
</comment>
<evidence type="ECO:0000256" key="6">
    <source>
        <dbReference type="ARBA" id="ARBA00023004"/>
    </source>
</evidence>
<feature type="domain" description="ABC transporter" evidence="9">
    <location>
        <begin position="3"/>
        <end position="235"/>
    </location>
</feature>
<dbReference type="PROSITE" id="PS50893">
    <property type="entry name" value="ABC_TRANSPORTER_2"/>
    <property type="match status" value="1"/>
</dbReference>
<dbReference type="SUPFAM" id="SSF52540">
    <property type="entry name" value="P-loop containing nucleoside triphosphate hydrolases"/>
    <property type="match status" value="1"/>
</dbReference>
<dbReference type="Proteomes" id="UP000295341">
    <property type="component" value="Unassembled WGS sequence"/>
</dbReference>
<evidence type="ECO:0000313" key="10">
    <source>
        <dbReference type="EMBL" id="TDU28601.1"/>
    </source>
</evidence>
<dbReference type="PROSITE" id="PS00211">
    <property type="entry name" value="ABC_TRANSPORTER_1"/>
    <property type="match status" value="1"/>
</dbReference>